<feature type="compositionally biased region" description="Polar residues" evidence="4">
    <location>
        <begin position="16"/>
        <end position="27"/>
    </location>
</feature>
<proteinExistence type="predicted"/>
<dbReference type="InterPro" id="IPR018378">
    <property type="entry name" value="C-type_lectin_CS"/>
</dbReference>
<reference evidence="7" key="1">
    <citation type="submission" date="2025-08" db="UniProtKB">
        <authorList>
            <consortium name="Ensembl"/>
        </authorList>
    </citation>
    <scope>IDENTIFICATION</scope>
</reference>
<dbReference type="InterPro" id="IPR033989">
    <property type="entry name" value="CD209-like_CTLD"/>
</dbReference>
<dbReference type="STRING" id="43700.ENSMALP00000029256"/>
<dbReference type="InterPro" id="IPR050111">
    <property type="entry name" value="C-type_lectin/snaclec_domain"/>
</dbReference>
<dbReference type="SMART" id="SM00034">
    <property type="entry name" value="CLECT"/>
    <property type="match status" value="1"/>
</dbReference>
<evidence type="ECO:0000256" key="5">
    <source>
        <dbReference type="SAM" id="Phobius"/>
    </source>
</evidence>
<dbReference type="Gene3D" id="3.10.100.10">
    <property type="entry name" value="Mannose-Binding Protein A, subunit A"/>
    <property type="match status" value="1"/>
</dbReference>
<evidence type="ECO:0000313" key="7">
    <source>
        <dbReference type="Ensembl" id="ENSMALP00000029256.1"/>
    </source>
</evidence>
<dbReference type="AlphaFoldDB" id="A0A3Q3KHX9"/>
<evidence type="ECO:0000256" key="1">
    <source>
        <dbReference type="ARBA" id="ARBA00022734"/>
    </source>
</evidence>
<dbReference type="Ensembl" id="ENSMALT00000029781.1">
    <property type="protein sequence ID" value="ENSMALP00000029256.1"/>
    <property type="gene ID" value="ENSMALG00000020249.1"/>
</dbReference>
<accession>A0A3Q3KHX9</accession>
<keyword evidence="5" id="KW-0472">Membrane</keyword>
<dbReference type="CDD" id="cd03590">
    <property type="entry name" value="CLECT_DC-SIGN_like"/>
    <property type="match status" value="1"/>
</dbReference>
<organism evidence="7 8">
    <name type="scientific">Monopterus albus</name>
    <name type="common">Swamp eel</name>
    <dbReference type="NCBI Taxonomy" id="43700"/>
    <lineage>
        <taxon>Eukaryota</taxon>
        <taxon>Metazoa</taxon>
        <taxon>Chordata</taxon>
        <taxon>Craniata</taxon>
        <taxon>Vertebrata</taxon>
        <taxon>Euteleostomi</taxon>
        <taxon>Actinopterygii</taxon>
        <taxon>Neopterygii</taxon>
        <taxon>Teleostei</taxon>
        <taxon>Neoteleostei</taxon>
        <taxon>Acanthomorphata</taxon>
        <taxon>Anabantaria</taxon>
        <taxon>Synbranchiformes</taxon>
        <taxon>Synbranchidae</taxon>
        <taxon>Monopterus</taxon>
    </lineage>
</organism>
<evidence type="ECO:0000313" key="8">
    <source>
        <dbReference type="Proteomes" id="UP000261600"/>
    </source>
</evidence>
<evidence type="ECO:0000259" key="6">
    <source>
        <dbReference type="PROSITE" id="PS50041"/>
    </source>
</evidence>
<dbReference type="GO" id="GO:0030246">
    <property type="term" value="F:carbohydrate binding"/>
    <property type="evidence" value="ECO:0007669"/>
    <property type="project" value="UniProtKB-KW"/>
</dbReference>
<evidence type="ECO:0000256" key="4">
    <source>
        <dbReference type="SAM" id="MobiDB-lite"/>
    </source>
</evidence>
<reference evidence="7" key="2">
    <citation type="submission" date="2025-09" db="UniProtKB">
        <authorList>
            <consortium name="Ensembl"/>
        </authorList>
    </citation>
    <scope>IDENTIFICATION</scope>
</reference>
<protein>
    <recommendedName>
        <fullName evidence="6">C-type lectin domain-containing protein</fullName>
    </recommendedName>
</protein>
<feature type="region of interest" description="Disordered" evidence="4">
    <location>
        <begin position="1"/>
        <end position="27"/>
    </location>
</feature>
<dbReference type="InterPro" id="IPR016187">
    <property type="entry name" value="CTDL_fold"/>
</dbReference>
<dbReference type="PANTHER" id="PTHR22803">
    <property type="entry name" value="MANNOSE, PHOSPHOLIPASE, LECTIN RECEPTOR RELATED"/>
    <property type="match status" value="1"/>
</dbReference>
<dbReference type="InterPro" id="IPR016186">
    <property type="entry name" value="C-type_lectin-like/link_sf"/>
</dbReference>
<dbReference type="InterPro" id="IPR001304">
    <property type="entry name" value="C-type_lectin-like"/>
</dbReference>
<keyword evidence="3" id="KW-0175">Coiled coil</keyword>
<keyword evidence="5" id="KW-1133">Transmembrane helix</keyword>
<keyword evidence="2" id="KW-1015">Disulfide bond</keyword>
<evidence type="ECO:0000256" key="2">
    <source>
        <dbReference type="ARBA" id="ARBA00023157"/>
    </source>
</evidence>
<feature type="domain" description="C-type lectin" evidence="6">
    <location>
        <begin position="105"/>
        <end position="223"/>
    </location>
</feature>
<dbReference type="Proteomes" id="UP000261600">
    <property type="component" value="Unplaced"/>
</dbReference>
<dbReference type="SUPFAM" id="SSF56436">
    <property type="entry name" value="C-type lectin-like"/>
    <property type="match status" value="1"/>
</dbReference>
<sequence length="226" mass="25879">MEEIHDNVGYDESVQAKPSRNQTGPRSSQRRFHAAVVCLGLLSVFQLVGLIGLAVHYAELSTVRANLTEERDRLQARLTEMTEERDRLLSLSKQKKTCPTGWRMFSSSCYFFSTDSGSWDRGREDCRARGGDLVVIDCREEQTFLSGFIRTNTWIGLNDRGEENKWKWIDGTPLTLMSWARNQPDNGGGDPQWGEEDCVHIYEEDNTSWNDRSCTTSLQWICEKTP</sequence>
<keyword evidence="8" id="KW-1185">Reference proteome</keyword>
<dbReference type="Pfam" id="PF00059">
    <property type="entry name" value="Lectin_C"/>
    <property type="match status" value="1"/>
</dbReference>
<feature type="coiled-coil region" evidence="3">
    <location>
        <begin position="57"/>
        <end position="91"/>
    </location>
</feature>
<feature type="transmembrane region" description="Helical" evidence="5">
    <location>
        <begin position="34"/>
        <end position="58"/>
    </location>
</feature>
<evidence type="ECO:0000256" key="3">
    <source>
        <dbReference type="SAM" id="Coils"/>
    </source>
</evidence>
<keyword evidence="5" id="KW-0812">Transmembrane</keyword>
<dbReference type="PROSITE" id="PS00615">
    <property type="entry name" value="C_TYPE_LECTIN_1"/>
    <property type="match status" value="1"/>
</dbReference>
<name>A0A3Q3KHX9_MONAL</name>
<keyword evidence="1" id="KW-0430">Lectin</keyword>
<dbReference type="PROSITE" id="PS50041">
    <property type="entry name" value="C_TYPE_LECTIN_2"/>
    <property type="match status" value="1"/>
</dbReference>